<dbReference type="Proteomes" id="UP000002774">
    <property type="component" value="Chromosome"/>
</dbReference>
<sequence>MLPKPLYFDDAIWGTQTWPLLNAAHEGDVQTVTSIVKEDDSRVKSQFAYYDHCIML</sequence>
<protein>
    <recommendedName>
        <fullName evidence="3">Ankyrin</fullName>
    </recommendedName>
</protein>
<dbReference type="AlphaFoldDB" id="H1YCI8"/>
<keyword evidence="2" id="KW-1185">Reference proteome</keyword>
<dbReference type="HOGENOM" id="CLU_3009380_0_0_10"/>
<dbReference type="STRING" id="714943.Mucpa_6615"/>
<proteinExistence type="predicted"/>
<name>H1YCI8_9SPHI</name>
<organism evidence="1 2">
    <name type="scientific">Mucilaginibacter paludis DSM 18603</name>
    <dbReference type="NCBI Taxonomy" id="714943"/>
    <lineage>
        <taxon>Bacteria</taxon>
        <taxon>Pseudomonadati</taxon>
        <taxon>Bacteroidota</taxon>
        <taxon>Sphingobacteriia</taxon>
        <taxon>Sphingobacteriales</taxon>
        <taxon>Sphingobacteriaceae</taxon>
        <taxon>Mucilaginibacter</taxon>
    </lineage>
</organism>
<dbReference type="EMBL" id="CM001403">
    <property type="protein sequence ID" value="EHQ30666.1"/>
    <property type="molecule type" value="Genomic_DNA"/>
</dbReference>
<evidence type="ECO:0000313" key="2">
    <source>
        <dbReference type="Proteomes" id="UP000002774"/>
    </source>
</evidence>
<gene>
    <name evidence="1" type="ORF">Mucpa_6615</name>
</gene>
<accession>H1YCI8</accession>
<dbReference type="RefSeq" id="WP_008512571.1">
    <property type="nucleotide sequence ID" value="NZ_CM001403.1"/>
</dbReference>
<evidence type="ECO:0000313" key="1">
    <source>
        <dbReference type="EMBL" id="EHQ30666.1"/>
    </source>
</evidence>
<evidence type="ECO:0008006" key="3">
    <source>
        <dbReference type="Google" id="ProtNLM"/>
    </source>
</evidence>
<reference evidence="1" key="1">
    <citation type="submission" date="2011-09" db="EMBL/GenBank/DDBJ databases">
        <title>The permanent draft genome of Mucilaginibacter paludis DSM 18603.</title>
        <authorList>
            <consortium name="US DOE Joint Genome Institute (JGI-PGF)"/>
            <person name="Lucas S."/>
            <person name="Han J."/>
            <person name="Lapidus A."/>
            <person name="Bruce D."/>
            <person name="Goodwin L."/>
            <person name="Pitluck S."/>
            <person name="Peters L."/>
            <person name="Kyrpides N."/>
            <person name="Mavromatis K."/>
            <person name="Ivanova N."/>
            <person name="Mikhailova N."/>
            <person name="Held B."/>
            <person name="Detter J.C."/>
            <person name="Tapia R."/>
            <person name="Han C."/>
            <person name="Land M."/>
            <person name="Hauser L."/>
            <person name="Markowitz V."/>
            <person name="Cheng J.-F."/>
            <person name="Hugenholtz P."/>
            <person name="Woyke T."/>
            <person name="Wu D."/>
            <person name="Tindall B."/>
            <person name="Brambilla E."/>
            <person name="Klenk H.-P."/>
            <person name="Eisen J.A."/>
        </authorList>
    </citation>
    <scope>NUCLEOTIDE SEQUENCE [LARGE SCALE GENOMIC DNA]</scope>
    <source>
        <strain evidence="1">DSM 18603</strain>
    </source>
</reference>